<dbReference type="RefSeq" id="WP_147802254.1">
    <property type="nucleotide sequence ID" value="NZ_CP144914.1"/>
</dbReference>
<feature type="transmembrane region" description="Helical" evidence="1">
    <location>
        <begin position="153"/>
        <end position="173"/>
    </location>
</feature>
<dbReference type="Proteomes" id="UP000321816">
    <property type="component" value="Chromosome"/>
</dbReference>
<dbReference type="InterPro" id="IPR048389">
    <property type="entry name" value="YciQ-like_C"/>
</dbReference>
<keyword evidence="1" id="KW-0812">Transmembrane</keyword>
<dbReference type="EMBL" id="CP144914">
    <property type="protein sequence ID" value="WWD78557.1"/>
    <property type="molecule type" value="Genomic_DNA"/>
</dbReference>
<dbReference type="KEGG" id="ahal:FTX54_008910"/>
<evidence type="ECO:0000313" key="3">
    <source>
        <dbReference type="EMBL" id="WWD78557.1"/>
    </source>
</evidence>
<gene>
    <name evidence="3" type="ORF">FTX54_008910</name>
</gene>
<keyword evidence="1" id="KW-0472">Membrane</keyword>
<evidence type="ECO:0000256" key="1">
    <source>
        <dbReference type="SAM" id="Phobius"/>
    </source>
</evidence>
<reference evidence="3 4" key="1">
    <citation type="submission" date="2024-01" db="EMBL/GenBank/DDBJ databases">
        <title>Complete Genome Sequence of Alkalicoccus halolimnae BZ-SZ-XJ29T, a Moderately Halophilic Bacterium Isolated from a Salt Lake.</title>
        <authorList>
            <person name="Zhao B."/>
        </authorList>
    </citation>
    <scope>NUCLEOTIDE SEQUENCE [LARGE SCALE GENOMIC DNA]</scope>
    <source>
        <strain evidence="3 4">BZ-SZ-XJ29</strain>
    </source>
</reference>
<dbReference type="AlphaFoldDB" id="A0A5C7FPI2"/>
<name>A0A5C7FPI2_9BACI</name>
<organism evidence="3 4">
    <name type="scientific">Alkalicoccus halolimnae</name>
    <dbReference type="NCBI Taxonomy" id="1667239"/>
    <lineage>
        <taxon>Bacteria</taxon>
        <taxon>Bacillati</taxon>
        <taxon>Bacillota</taxon>
        <taxon>Bacilli</taxon>
        <taxon>Bacillales</taxon>
        <taxon>Bacillaceae</taxon>
        <taxon>Alkalicoccus</taxon>
    </lineage>
</organism>
<proteinExistence type="predicted"/>
<evidence type="ECO:0000313" key="4">
    <source>
        <dbReference type="Proteomes" id="UP000321816"/>
    </source>
</evidence>
<keyword evidence="4" id="KW-1185">Reference proteome</keyword>
<sequence length="314" mass="35405">MVEIAAAILFIIAAAVYFSGKKRASTRAPLHADRIYSPAAAARLLNYSLTSRHLTAMLLHLTLSGVLGVKKSAEKTVLYIRKEESLTSHEKYFLDWMFYEVGTEGEFCFEDVWLFTEKSRGRADFAEKMENWKGFVERDLELKNVIMKSSGSAWFLSVSGILLFVGGGAVIFNNPFSTIAMWTGGVLLVTAASKCKWLTAFGEEEKRRLQSYRNYLSIYTPPQRSIEELTTDYVFALTFGLEEDFEKEYPLKEASEIRIRQENFPLYMAAPGTAYILIEEENFPGDAEAVFTRALDLTLQEGQDFTNPDGTDSG</sequence>
<dbReference type="Pfam" id="PF20990">
    <property type="entry name" value="DUF2207_C"/>
    <property type="match status" value="1"/>
</dbReference>
<accession>A0A5C7FPI2</accession>
<feature type="domain" description="Predicted membrane protein YciQ-like C-terminal" evidence="2">
    <location>
        <begin position="36"/>
        <end position="248"/>
    </location>
</feature>
<keyword evidence="1" id="KW-1133">Transmembrane helix</keyword>
<dbReference type="OrthoDB" id="5507254at2"/>
<evidence type="ECO:0000259" key="2">
    <source>
        <dbReference type="Pfam" id="PF20990"/>
    </source>
</evidence>
<protein>
    <submittedName>
        <fullName evidence="3">DUF2207 domain-containing protein</fullName>
    </submittedName>
</protein>